<evidence type="ECO:0000313" key="4">
    <source>
        <dbReference type="Proteomes" id="UP000576082"/>
    </source>
</evidence>
<dbReference type="PANTHER" id="PTHR11102">
    <property type="entry name" value="SEL-1-LIKE PROTEIN"/>
    <property type="match status" value="1"/>
</dbReference>
<dbReference type="InterPro" id="IPR026444">
    <property type="entry name" value="Secre_tail"/>
</dbReference>
<dbReference type="RefSeq" id="WP_169659885.1">
    <property type="nucleotide sequence ID" value="NZ_JABANE010000108.1"/>
</dbReference>
<accession>A0A7X9RZV5</accession>
<evidence type="ECO:0000313" key="3">
    <source>
        <dbReference type="EMBL" id="NME71677.1"/>
    </source>
</evidence>
<feature type="signal peptide" evidence="1">
    <location>
        <begin position="1"/>
        <end position="20"/>
    </location>
</feature>
<reference evidence="3 4" key="1">
    <citation type="submission" date="2020-04" db="EMBL/GenBank/DDBJ databases">
        <title>Flammeovirga sp. SR4, a novel species isolated from seawater.</title>
        <authorList>
            <person name="Wang X."/>
        </authorList>
    </citation>
    <scope>NUCLEOTIDE SEQUENCE [LARGE SCALE GENOMIC DNA]</scope>
    <source>
        <strain evidence="3 4">ATCC 23126</strain>
    </source>
</reference>
<proteinExistence type="predicted"/>
<feature type="domain" description="Secretion system C-terminal sorting" evidence="2">
    <location>
        <begin position="405"/>
        <end position="477"/>
    </location>
</feature>
<keyword evidence="1" id="KW-0732">Signal</keyword>
<dbReference type="AlphaFoldDB" id="A0A7X9RZV5"/>
<gene>
    <name evidence="3" type="ORF">HHU12_27175</name>
</gene>
<dbReference type="InterPro" id="IPR006597">
    <property type="entry name" value="Sel1-like"/>
</dbReference>
<keyword evidence="4" id="KW-1185">Reference proteome</keyword>
<feature type="chain" id="PRO_5030543853" evidence="1">
    <location>
        <begin position="21"/>
        <end position="484"/>
    </location>
</feature>
<comment type="caution">
    <text evidence="3">The sequence shown here is derived from an EMBL/GenBank/DDBJ whole genome shotgun (WGS) entry which is preliminary data.</text>
</comment>
<dbReference type="NCBIfam" id="TIGR04183">
    <property type="entry name" value="Por_Secre_tail"/>
    <property type="match status" value="1"/>
</dbReference>
<dbReference type="Pfam" id="PF08238">
    <property type="entry name" value="Sel1"/>
    <property type="match status" value="4"/>
</dbReference>
<dbReference type="InterPro" id="IPR050767">
    <property type="entry name" value="Sel1_AlgK"/>
</dbReference>
<dbReference type="SMART" id="SM00671">
    <property type="entry name" value="SEL1"/>
    <property type="match status" value="4"/>
</dbReference>
<dbReference type="Gene3D" id="1.25.40.10">
    <property type="entry name" value="Tetratricopeptide repeat domain"/>
    <property type="match status" value="1"/>
</dbReference>
<dbReference type="PANTHER" id="PTHR11102:SF160">
    <property type="entry name" value="ERAD-ASSOCIATED E3 UBIQUITIN-PROTEIN LIGASE COMPONENT HRD3"/>
    <property type="match status" value="1"/>
</dbReference>
<name>A0A7X9RZV5_9BACT</name>
<evidence type="ECO:0000259" key="2">
    <source>
        <dbReference type="Pfam" id="PF18962"/>
    </source>
</evidence>
<dbReference type="Proteomes" id="UP000576082">
    <property type="component" value="Unassembled WGS sequence"/>
</dbReference>
<evidence type="ECO:0000256" key="1">
    <source>
        <dbReference type="SAM" id="SignalP"/>
    </source>
</evidence>
<protein>
    <submittedName>
        <fullName evidence="3">T9SS type A sorting domain-containing protein</fullName>
    </submittedName>
</protein>
<organism evidence="3 4">
    <name type="scientific">Flammeovirga aprica JL-4</name>
    <dbReference type="NCBI Taxonomy" id="694437"/>
    <lineage>
        <taxon>Bacteria</taxon>
        <taxon>Pseudomonadati</taxon>
        <taxon>Bacteroidota</taxon>
        <taxon>Cytophagia</taxon>
        <taxon>Cytophagales</taxon>
        <taxon>Flammeovirgaceae</taxon>
        <taxon>Flammeovirga</taxon>
    </lineage>
</organism>
<dbReference type="InterPro" id="IPR011990">
    <property type="entry name" value="TPR-like_helical_dom_sf"/>
</dbReference>
<dbReference type="SUPFAM" id="SSF81901">
    <property type="entry name" value="HCP-like"/>
    <property type="match status" value="1"/>
</dbReference>
<dbReference type="Pfam" id="PF18962">
    <property type="entry name" value="Por_Secre_tail"/>
    <property type="match status" value="1"/>
</dbReference>
<dbReference type="EMBL" id="JABANE010000108">
    <property type="protein sequence ID" value="NME71677.1"/>
    <property type="molecule type" value="Genomic_DNA"/>
</dbReference>
<sequence>MKEYLFLFILSFSLTTGLFAQDTCRENLEKAIEQLLSDSPFRNNNEIFITLKSCADQGNVDAQSYVGLMLEQGIGVKKNSEQAFGYIYKAANQNHAKAQYNLALMYKKGIGCELSIKDCIEWLERSESNGNDRAAYMLGYMYYKGLGVDQSYHEAIAWFEKSSYPMAQHFLGVFYEMGYGVARDREKALTYLNGNSTKNSTTFLEYIKNEKYDSDESKVYESIDNTLDSTNITYDAIDQVSEQLESSTITLDNTDLEGEWVGKLIEYDESGRIIERLLPIEISFSSGNSGSMEAVILFEGKKFEEKVVFENNNLVVPNFKFSLSKIFNSNPRQSKLTHTIYAMEFTKEYIDGSTFLIAGVDSYIEEWKEPAPPKGLILSKKSDDISEEDQIDIVLNKQTNEFIKLYPVPFDHQLNISFKVANKMSISVELTSVTGADRILIQPMKTVEKGEQSFLINTSHLIEGYYVVRVIANGKLYTKLSAKK</sequence>